<dbReference type="AlphaFoldDB" id="A0A8J7WES5"/>
<evidence type="ECO:0000313" key="5">
    <source>
        <dbReference type="EMBL" id="MBS0123763.1"/>
    </source>
</evidence>
<dbReference type="InterPro" id="IPR036249">
    <property type="entry name" value="Thioredoxin-like_sf"/>
</dbReference>
<dbReference type="GO" id="GO:0046872">
    <property type="term" value="F:metal ion binding"/>
    <property type="evidence" value="ECO:0007669"/>
    <property type="project" value="UniProtKB-KW"/>
</dbReference>
<feature type="binding site" evidence="3">
    <location>
        <position position="78"/>
    </location>
    <ligand>
        <name>Cu cation</name>
        <dbReference type="ChEBI" id="CHEBI:23378"/>
    </ligand>
</feature>
<sequence length="205" mass="22153">MTRLAALSASVAILALVGGVWFITSGGKPEDAFAQCRQGAVAGEIGGPFELVNAQGQTVTDADVITEPSLIYFGYTFCPDVCPFDTVRNADAVDLLAERGYSVTPVFVSIDPDRDTPDAVGDFSANIHPKMVGLTGSAEQVKAASQAYRTYYNAQDKSDEYYLVDHSTFTYLVLPEVGFVDYFRREATPQEMADRTACFIDASAQ</sequence>
<feature type="binding site" evidence="3">
    <location>
        <position position="166"/>
    </location>
    <ligand>
        <name>Cu cation</name>
        <dbReference type="ChEBI" id="CHEBI:23378"/>
    </ligand>
</feature>
<dbReference type="PANTHER" id="PTHR12151">
    <property type="entry name" value="ELECTRON TRANSPORT PROTIN SCO1/SENC FAMILY MEMBER"/>
    <property type="match status" value="1"/>
</dbReference>
<organism evidence="5 6">
    <name type="scientific">Thetidibacter halocola</name>
    <dbReference type="NCBI Taxonomy" id="2827239"/>
    <lineage>
        <taxon>Bacteria</taxon>
        <taxon>Pseudomonadati</taxon>
        <taxon>Pseudomonadota</taxon>
        <taxon>Alphaproteobacteria</taxon>
        <taxon>Rhodobacterales</taxon>
        <taxon>Roseobacteraceae</taxon>
        <taxon>Thetidibacter</taxon>
    </lineage>
</organism>
<dbReference type="RefSeq" id="WP_212535721.1">
    <property type="nucleotide sequence ID" value="NZ_JAGTUU010000002.1"/>
</dbReference>
<proteinExistence type="inferred from homology"/>
<gene>
    <name evidence="5" type="ORF">KB874_06400</name>
</gene>
<keyword evidence="2 3" id="KW-0186">Copper</keyword>
<feature type="binding site" evidence="3">
    <location>
        <position position="82"/>
    </location>
    <ligand>
        <name>Cu cation</name>
        <dbReference type="ChEBI" id="CHEBI:23378"/>
    </ligand>
</feature>
<evidence type="ECO:0000256" key="4">
    <source>
        <dbReference type="PIRSR" id="PIRSR603782-2"/>
    </source>
</evidence>
<evidence type="ECO:0000313" key="6">
    <source>
        <dbReference type="Proteomes" id="UP000681356"/>
    </source>
</evidence>
<accession>A0A8J7WES5</accession>
<comment type="caution">
    <text evidence="5">The sequence shown here is derived from an EMBL/GenBank/DDBJ whole genome shotgun (WGS) entry which is preliminary data.</text>
</comment>
<dbReference type="Pfam" id="PF02630">
    <property type="entry name" value="SCO1-SenC"/>
    <property type="match status" value="1"/>
</dbReference>
<evidence type="ECO:0000256" key="3">
    <source>
        <dbReference type="PIRSR" id="PIRSR603782-1"/>
    </source>
</evidence>
<dbReference type="SUPFAM" id="SSF52833">
    <property type="entry name" value="Thioredoxin-like"/>
    <property type="match status" value="1"/>
</dbReference>
<dbReference type="EMBL" id="JAGTUU010000002">
    <property type="protein sequence ID" value="MBS0123763.1"/>
    <property type="molecule type" value="Genomic_DNA"/>
</dbReference>
<reference evidence="5" key="1">
    <citation type="submission" date="2021-04" db="EMBL/GenBank/DDBJ databases">
        <authorList>
            <person name="Yoon J."/>
        </authorList>
    </citation>
    <scope>NUCLEOTIDE SEQUENCE</scope>
    <source>
        <strain evidence="5">KMU-90</strain>
    </source>
</reference>
<name>A0A8J7WES5_9RHOB</name>
<comment type="similarity">
    <text evidence="1">Belongs to the SCO1/2 family.</text>
</comment>
<keyword evidence="6" id="KW-1185">Reference proteome</keyword>
<evidence type="ECO:0000256" key="1">
    <source>
        <dbReference type="ARBA" id="ARBA00010996"/>
    </source>
</evidence>
<dbReference type="Proteomes" id="UP000681356">
    <property type="component" value="Unassembled WGS sequence"/>
</dbReference>
<feature type="disulfide bond" description="Redox-active" evidence="4">
    <location>
        <begin position="78"/>
        <end position="82"/>
    </location>
</feature>
<protein>
    <submittedName>
        <fullName evidence="5">SCO family protein</fullName>
    </submittedName>
</protein>
<dbReference type="CDD" id="cd02968">
    <property type="entry name" value="SCO"/>
    <property type="match status" value="1"/>
</dbReference>
<dbReference type="Gene3D" id="3.40.30.10">
    <property type="entry name" value="Glutaredoxin"/>
    <property type="match status" value="1"/>
</dbReference>
<keyword evidence="3" id="KW-0479">Metal-binding</keyword>
<dbReference type="FunFam" id="3.40.30.10:FF:000013">
    <property type="entry name" value="Blast:Protein SCO1 homolog, mitochondrial"/>
    <property type="match status" value="1"/>
</dbReference>
<evidence type="ECO:0000256" key="2">
    <source>
        <dbReference type="ARBA" id="ARBA00023008"/>
    </source>
</evidence>
<keyword evidence="4" id="KW-1015">Disulfide bond</keyword>
<dbReference type="PANTHER" id="PTHR12151:SF25">
    <property type="entry name" value="LINALOOL DEHYDRATASE_ISOMERASE DOMAIN-CONTAINING PROTEIN"/>
    <property type="match status" value="1"/>
</dbReference>
<dbReference type="InterPro" id="IPR003782">
    <property type="entry name" value="SCO1/SenC"/>
</dbReference>